<feature type="region of interest" description="Disordered" evidence="1">
    <location>
        <begin position="34"/>
        <end position="54"/>
    </location>
</feature>
<gene>
    <name evidence="2" type="ORF">NDU88_000240</name>
</gene>
<reference evidence="2" key="1">
    <citation type="journal article" date="2022" name="bioRxiv">
        <title>Sequencing and chromosome-scale assembly of the giantPleurodeles waltlgenome.</title>
        <authorList>
            <person name="Brown T."/>
            <person name="Elewa A."/>
            <person name="Iarovenko S."/>
            <person name="Subramanian E."/>
            <person name="Araus A.J."/>
            <person name="Petzold A."/>
            <person name="Susuki M."/>
            <person name="Suzuki K.-i.T."/>
            <person name="Hayashi T."/>
            <person name="Toyoda A."/>
            <person name="Oliveira C."/>
            <person name="Osipova E."/>
            <person name="Leigh N.D."/>
            <person name="Simon A."/>
            <person name="Yun M.H."/>
        </authorList>
    </citation>
    <scope>NUCLEOTIDE SEQUENCE</scope>
    <source>
        <strain evidence="2">20211129_DDA</strain>
        <tissue evidence="2">Liver</tissue>
    </source>
</reference>
<comment type="caution">
    <text evidence="2">The sequence shown here is derived from an EMBL/GenBank/DDBJ whole genome shotgun (WGS) entry which is preliminary data.</text>
</comment>
<sequence>MSSPAGSGYCSVQAPDHTGDLLHSSHRGLALIGPGPHSVHQSALGHVSEESSASPQERLLVVSCTRLRAATPPGRQLQSPQPIEWAPRHCPETL</sequence>
<dbReference type="AlphaFoldDB" id="A0AAV7R3L2"/>
<feature type="region of interest" description="Disordered" evidence="1">
    <location>
        <begin position="1"/>
        <end position="22"/>
    </location>
</feature>
<keyword evidence="3" id="KW-1185">Reference proteome</keyword>
<evidence type="ECO:0000313" key="3">
    <source>
        <dbReference type="Proteomes" id="UP001066276"/>
    </source>
</evidence>
<organism evidence="2 3">
    <name type="scientific">Pleurodeles waltl</name>
    <name type="common">Iberian ribbed newt</name>
    <dbReference type="NCBI Taxonomy" id="8319"/>
    <lineage>
        <taxon>Eukaryota</taxon>
        <taxon>Metazoa</taxon>
        <taxon>Chordata</taxon>
        <taxon>Craniata</taxon>
        <taxon>Vertebrata</taxon>
        <taxon>Euteleostomi</taxon>
        <taxon>Amphibia</taxon>
        <taxon>Batrachia</taxon>
        <taxon>Caudata</taxon>
        <taxon>Salamandroidea</taxon>
        <taxon>Salamandridae</taxon>
        <taxon>Pleurodelinae</taxon>
        <taxon>Pleurodeles</taxon>
    </lineage>
</organism>
<name>A0AAV7R3L2_PLEWA</name>
<accession>A0AAV7R3L2</accession>
<dbReference type="Proteomes" id="UP001066276">
    <property type="component" value="Chromosome 5"/>
</dbReference>
<evidence type="ECO:0000256" key="1">
    <source>
        <dbReference type="SAM" id="MobiDB-lite"/>
    </source>
</evidence>
<proteinExistence type="predicted"/>
<dbReference type="EMBL" id="JANPWB010000009">
    <property type="protein sequence ID" value="KAJ1147359.1"/>
    <property type="molecule type" value="Genomic_DNA"/>
</dbReference>
<feature type="region of interest" description="Disordered" evidence="1">
    <location>
        <begin position="71"/>
        <end position="94"/>
    </location>
</feature>
<evidence type="ECO:0000313" key="2">
    <source>
        <dbReference type="EMBL" id="KAJ1147359.1"/>
    </source>
</evidence>
<protein>
    <submittedName>
        <fullName evidence="2">Uncharacterized protein</fullName>
    </submittedName>
</protein>